<dbReference type="EMBL" id="JAPMIV010000046">
    <property type="protein sequence ID" value="MDV6376093.1"/>
    <property type="molecule type" value="Genomic_DNA"/>
</dbReference>
<dbReference type="InterPro" id="IPR015330">
    <property type="entry name" value="DNA_primase/pol_bifunc_N"/>
</dbReference>
<evidence type="ECO:0000259" key="2">
    <source>
        <dbReference type="SMART" id="SM00943"/>
    </source>
</evidence>
<dbReference type="SMART" id="SM00943">
    <property type="entry name" value="Prim-Pol"/>
    <property type="match status" value="1"/>
</dbReference>
<proteinExistence type="predicted"/>
<evidence type="ECO:0000256" key="1">
    <source>
        <dbReference type="SAM" id="MobiDB-lite"/>
    </source>
</evidence>
<protein>
    <submittedName>
        <fullName evidence="3">DUF3987 domain-containing protein</fullName>
    </submittedName>
</protein>
<comment type="caution">
    <text evidence="3">The sequence shown here is derived from an EMBL/GenBank/DDBJ whole genome shotgun (WGS) entry which is preliminary data.</text>
</comment>
<keyword evidence="4" id="KW-1185">Reference proteome</keyword>
<sequence>MTAALLSPEAQRSHDVERLTAGGFVLVPVPKGTKGPAVKGWNTDPAHFIRTPGAARAYLGAHPGAGVGLLHSESQTAALDVDSEYAAQALAAVGVDLAALLAAPGPKVRGRRGVKPLYRVPDGLSLKPHALGWPDPSRKKGPGGRVVNVTLFELRAGPVQDVMPPSIHPDTGQPYTWEGAAPDSLADLPELPPELLSLWQRWGVLEPVMKAACPWAPAEVAPPSAQRVSTPSGAGGESVVNIFNTSRTPGEMLNLQGYSGPERGPWLYPGSASGHAGVRMLPGLTPEGHAAVYSHHAADPLGDGIPRDAFGIWALLEHGVDVGRAQPDAVREVVKAAARFLGLPVPERGSAGGAGKSTPPARNLPGVDWGEVRPLPPFTEPVPGLPSELLPRPLAAWIEDEARAAGLPLEMIAGPVVVGAGGLIGHRLTLRNTPNAPAVPGNLWGAVCGPPSTRKTHAVEVGMRALNRAQRAEFERLEAERPSLETARDMAAARLEGLTGTMKRAAKGGKNPPPMPDEDELTEAREALNAAEAALRPRRWVVNEPTIEKLGEIMRDNPQGVILYRDELTAWLSSFDRAGREADRGFWLEAANGTGSLTVDRLARGTVFIPRVCAGVLGSIQPGPLADLLDAQRGAGDGLLQRFQVFIYPDTFPPFDQAAQRQPLDVQEGERAGAVLDALPGLTLELLGSIHPSGDGAPLIYSPEAQMVYDVWEVDHAAQVRDMSRGEAYRAHLGKLPSTFARLALIFHALSVVEVGVDRHPNPAQVGEESALLAALWCAALIPHARKLWGEGRRRDVLDAREVLRFIERGSVRDAQKVSEVRAALAQGKAGMTGPRLAAALELLEACGAVRVDKLPPAGERGGRPSPLLRIHPQALDAQEPEGGEA</sequence>
<accession>A0ABU4DUN5</accession>
<evidence type="ECO:0000313" key="3">
    <source>
        <dbReference type="EMBL" id="MDV6376093.1"/>
    </source>
</evidence>
<dbReference type="RefSeq" id="WP_317641446.1">
    <property type="nucleotide sequence ID" value="NZ_JAPMIV010000046.1"/>
</dbReference>
<reference evidence="3 4" key="1">
    <citation type="submission" date="2022-11" db="EMBL/GenBank/DDBJ databases">
        <title>Deinococcus ZS9-10, Low Temperature and Draught-tolerating, UV-resistant Bacteria from Continental Antarctica.</title>
        <authorList>
            <person name="Cheng L."/>
        </authorList>
    </citation>
    <scope>NUCLEOTIDE SEQUENCE [LARGE SCALE GENOMIC DNA]</scope>
    <source>
        <strain evidence="3 4">ZS9-10</strain>
    </source>
</reference>
<dbReference type="Proteomes" id="UP001276150">
    <property type="component" value="Unassembled WGS sequence"/>
</dbReference>
<evidence type="ECO:0000313" key="4">
    <source>
        <dbReference type="Proteomes" id="UP001276150"/>
    </source>
</evidence>
<feature type="domain" description="DNA primase/polymerase bifunctional N-terminal" evidence="2">
    <location>
        <begin position="16"/>
        <end position="195"/>
    </location>
</feature>
<feature type="region of interest" description="Disordered" evidence="1">
    <location>
        <begin position="349"/>
        <end position="368"/>
    </location>
</feature>
<dbReference type="Pfam" id="PF13148">
    <property type="entry name" value="DUF3987"/>
    <property type="match status" value="1"/>
</dbReference>
<organism evidence="3 4">
    <name type="scientific">Deinococcus arenicola</name>
    <dbReference type="NCBI Taxonomy" id="2994950"/>
    <lineage>
        <taxon>Bacteria</taxon>
        <taxon>Thermotogati</taxon>
        <taxon>Deinococcota</taxon>
        <taxon>Deinococci</taxon>
        <taxon>Deinococcales</taxon>
        <taxon>Deinococcaceae</taxon>
        <taxon>Deinococcus</taxon>
    </lineage>
</organism>
<feature type="region of interest" description="Disordered" evidence="1">
    <location>
        <begin position="855"/>
        <end position="886"/>
    </location>
</feature>
<dbReference type="CDD" id="cd04859">
    <property type="entry name" value="Prim_Pol"/>
    <property type="match status" value="1"/>
</dbReference>
<dbReference type="Pfam" id="PF09250">
    <property type="entry name" value="Prim-Pol"/>
    <property type="match status" value="1"/>
</dbReference>
<gene>
    <name evidence="3" type="ORF">ORD21_15950</name>
</gene>
<dbReference type="InterPro" id="IPR025048">
    <property type="entry name" value="DUF3987"/>
</dbReference>
<name>A0ABU4DUN5_9DEIO</name>